<reference evidence="1 2" key="1">
    <citation type="submission" date="2019-11" db="EMBL/GenBank/DDBJ databases">
        <title>Complete genome sequence of Corynebacterium kalinowskii 1959, a novel Corynebacterium species isolated from soil of a small paddock in Vilsendorf, Germany.</title>
        <authorList>
            <person name="Schaffert L."/>
            <person name="Ruwe M."/>
            <person name="Milse J."/>
            <person name="Hanuschka K."/>
            <person name="Ortseifen V."/>
            <person name="Droste J."/>
            <person name="Brandt D."/>
            <person name="Schlueter L."/>
            <person name="Kutter Y."/>
            <person name="Vinke S."/>
            <person name="Viehoefer P."/>
            <person name="Jacob L."/>
            <person name="Luebke N.-C."/>
            <person name="Schulte-Berndt E."/>
            <person name="Hain C."/>
            <person name="Linder M."/>
            <person name="Schmidt P."/>
            <person name="Wollenschlaeger L."/>
            <person name="Luttermann T."/>
            <person name="Thieme E."/>
            <person name="Hassa J."/>
            <person name="Haak M."/>
            <person name="Wittchen M."/>
            <person name="Mentz A."/>
            <person name="Persicke M."/>
            <person name="Busche T."/>
            <person name="Ruckert C."/>
        </authorList>
    </citation>
    <scope>NUCLEOTIDE SEQUENCE [LARGE SCALE GENOMIC DNA]</scope>
    <source>
        <strain evidence="1 2">2039</strain>
    </source>
</reference>
<accession>A0A6B8WB20</accession>
<keyword evidence="2" id="KW-1185">Reference proteome</keyword>
<proteinExistence type="predicted"/>
<dbReference type="Proteomes" id="UP000424462">
    <property type="component" value="Chromosome"/>
</dbReference>
<protein>
    <recommendedName>
        <fullName evidence="3">Asparagine synthase</fullName>
    </recommendedName>
</protein>
<evidence type="ECO:0008006" key="3">
    <source>
        <dbReference type="Google" id="ProtNLM"/>
    </source>
</evidence>
<gene>
    <name evidence="1" type="ORF">COCCU_12930</name>
</gene>
<organism evidence="1 2">
    <name type="scientific">Corynebacterium occultum</name>
    <dbReference type="NCBI Taxonomy" id="2675219"/>
    <lineage>
        <taxon>Bacteria</taxon>
        <taxon>Bacillati</taxon>
        <taxon>Actinomycetota</taxon>
        <taxon>Actinomycetes</taxon>
        <taxon>Mycobacteriales</taxon>
        <taxon>Corynebacteriaceae</taxon>
        <taxon>Corynebacterium</taxon>
    </lineage>
</organism>
<dbReference type="RefSeq" id="WP_156232064.1">
    <property type="nucleotide sequence ID" value="NZ_CP046455.1"/>
</dbReference>
<sequence length="547" mass="61759">MTSQVELLRQAFWHLRKGGPAQVRQWNIRRLATEQGGERRLPLPQAGLTRDYPRLNEAWKHFAEHSAVFPPASEARQYANAFAQGWILTAESSPHPDLVPRKWETHSIGSWIISHDPDLEFTQAKDQTGQIEVLILGHTTDSERRLRTSAKVAPALLKSLEGSTDWAGLDRMVTWLGGRFIIVARRGVDLRVHVDAMATRSCYWSDQGGRLVLASHSALVAAACGTPSAKQAQWVLSHKNYVNPAGKCLPGMIAPHDGVKLVFANCFLEVKDGQATHRRFFDTPPEKLSIAEATERYLSELRFQMDAALDRRPRSVLALTSGSDSRAILAGSLDLLQDAGAEAMTYHFFERNADHSRKDLLGANRLAELAELNHRVLNVPKHEAGSDPFWAMYRKTFPSWARFPSLARMYYESFSAEESVIIGIGGEVGTAFYRDRDYPAITPEVLASKFTQSEFQHDPRLIETMDEYMQYTQLSEANSAGHDLLDLFYWEHRMSSWAAYGYSEADFGPDVVLPLNSRRLLHAMLSLPYKDRLKRSVYRQLTSWSSI</sequence>
<evidence type="ECO:0000313" key="2">
    <source>
        <dbReference type="Proteomes" id="UP000424462"/>
    </source>
</evidence>
<evidence type="ECO:0000313" key="1">
    <source>
        <dbReference type="EMBL" id="QGU08485.1"/>
    </source>
</evidence>
<name>A0A6B8WB20_9CORY</name>
<dbReference type="KEGG" id="cok:COCCU_12930"/>
<dbReference type="SUPFAM" id="SSF52402">
    <property type="entry name" value="Adenine nucleotide alpha hydrolases-like"/>
    <property type="match status" value="1"/>
</dbReference>
<dbReference type="AlphaFoldDB" id="A0A6B8WB20"/>
<dbReference type="EMBL" id="CP046455">
    <property type="protein sequence ID" value="QGU08485.1"/>
    <property type="molecule type" value="Genomic_DNA"/>
</dbReference>